<gene>
    <name evidence="3" type="ORF">KV397_07780</name>
</gene>
<sequence>MRSRLVGSSVLLLALSASALTGCASFDAGPVVSQERAVPDVAAVELDTSGDLTVTLGATPALTVTAGERVIEHLTAHVEGGVLRLGMNGEPVLRNGEIRYELTVSSLESLVVQGSGDARIDLSGAIAPTVTVRGSGDVEATGIDAATAVLRVDGAGEIVAHDTVVEDLTVRIDGSGTVAIDGAARSQDVSIRGSGEHTAEDLRSEDAFVSIRGSGSADVTVDGNLAVVIDGSGDVSYGGEARVTQEIAGSGDVRRR</sequence>
<dbReference type="PROSITE" id="PS51257">
    <property type="entry name" value="PROKAR_LIPOPROTEIN"/>
    <property type="match status" value="1"/>
</dbReference>
<accession>A0ABY4J1K7</accession>
<keyword evidence="4" id="KW-1185">Reference proteome</keyword>
<feature type="domain" description="Putative auto-transporter adhesin head GIN" evidence="2">
    <location>
        <begin position="43"/>
        <end position="240"/>
    </location>
</feature>
<proteinExistence type="predicted"/>
<name>A0ABY4J1K7_9MICO</name>
<dbReference type="InterPro" id="IPR021255">
    <property type="entry name" value="DUF2807"/>
</dbReference>
<dbReference type="PANTHER" id="PTHR39200">
    <property type="entry name" value="HYPOTHETICAL EXPORTED PROTEIN"/>
    <property type="match status" value="1"/>
</dbReference>
<organism evidence="3 4">
    <name type="scientific">Microbacterium aurugineum</name>
    <dbReference type="NCBI Taxonomy" id="2851642"/>
    <lineage>
        <taxon>Bacteria</taxon>
        <taxon>Bacillati</taxon>
        <taxon>Actinomycetota</taxon>
        <taxon>Actinomycetes</taxon>
        <taxon>Micrococcales</taxon>
        <taxon>Microbacteriaceae</taxon>
        <taxon>Microbacterium</taxon>
    </lineage>
</organism>
<dbReference type="Pfam" id="PF10988">
    <property type="entry name" value="DUF2807"/>
    <property type="match status" value="1"/>
</dbReference>
<protein>
    <submittedName>
        <fullName evidence="3">DUF2807 domain-containing protein</fullName>
    </submittedName>
</protein>
<dbReference type="PANTHER" id="PTHR39200:SF1">
    <property type="entry name" value="AUTO-TRANSPORTER ADHESIN HEAD GIN DOMAIN-CONTAINING PROTEIN-RELATED"/>
    <property type="match status" value="1"/>
</dbReference>
<evidence type="ECO:0000256" key="1">
    <source>
        <dbReference type="SAM" id="SignalP"/>
    </source>
</evidence>
<feature type="signal peptide" evidence="1">
    <location>
        <begin position="1"/>
        <end position="19"/>
    </location>
</feature>
<evidence type="ECO:0000259" key="2">
    <source>
        <dbReference type="Pfam" id="PF10988"/>
    </source>
</evidence>
<evidence type="ECO:0000313" key="4">
    <source>
        <dbReference type="Proteomes" id="UP000830631"/>
    </source>
</evidence>
<feature type="chain" id="PRO_5046288792" evidence="1">
    <location>
        <begin position="20"/>
        <end position="256"/>
    </location>
</feature>
<dbReference type="Gene3D" id="2.160.20.120">
    <property type="match status" value="1"/>
</dbReference>
<dbReference type="Proteomes" id="UP000830631">
    <property type="component" value="Chromosome"/>
</dbReference>
<dbReference type="RefSeq" id="WP_261812570.1">
    <property type="nucleotide sequence ID" value="NZ_CP078078.1"/>
</dbReference>
<reference evidence="3 4" key="1">
    <citation type="submission" date="2021-06" db="EMBL/GenBank/DDBJ databases">
        <title>Genome-based taxonomic framework of Microbacterium strains isolated from marine environment, the description of four new species and reclassification of four preexisting species.</title>
        <authorList>
            <person name="Lee S.D."/>
            <person name="Kim S.-M."/>
            <person name="Byeon Y.-S."/>
            <person name="Yang H.L."/>
            <person name="Kim I.S."/>
        </authorList>
    </citation>
    <scope>NUCLEOTIDE SEQUENCE [LARGE SCALE GENOMIC DNA]</scope>
    <source>
        <strain evidence="3 4">KSW4-10</strain>
    </source>
</reference>
<dbReference type="EMBL" id="CP078078">
    <property type="protein sequence ID" value="UPL17653.1"/>
    <property type="molecule type" value="Genomic_DNA"/>
</dbReference>
<evidence type="ECO:0000313" key="3">
    <source>
        <dbReference type="EMBL" id="UPL17653.1"/>
    </source>
</evidence>
<keyword evidence="1" id="KW-0732">Signal</keyword>